<gene>
    <name evidence="1" type="ORF">DP202_21895</name>
</gene>
<sequence length="90" mass="10494">MRLEKAHCLKSICMNGATHRMWLKSTCINGKSDFFRMTSLHRAFSNIGLDGYHKNGEEIDDELLPYKEKITCLTFFNPIYTRYSHVTFIG</sequence>
<dbReference type="Proteomes" id="UP000251576">
    <property type="component" value="Unassembled WGS sequence"/>
</dbReference>
<reference evidence="1 2" key="1">
    <citation type="submission" date="2018-06" db="EMBL/GenBank/DDBJ databases">
        <title>ACT-28, a chromosomally-encoded AmpC with carbapenemase activity from Enterobacter kobei.</title>
        <authorList>
            <person name="Jousset A.B."/>
            <person name="Oueslati S."/>
            <person name="Bernabeu S."/>
            <person name="Takissian J."/>
            <person name="Creton E."/>
            <person name="Vogel A."/>
            <person name="Cotellon G."/>
            <person name="Bonnin R.A."/>
            <person name="Dortet L."/>
            <person name="Naas T."/>
        </authorList>
    </citation>
    <scope>NUCLEOTIDE SEQUENCE [LARGE SCALE GENOMIC DNA]</scope>
    <source>
        <strain evidence="1 2">99B3</strain>
    </source>
</reference>
<protein>
    <submittedName>
        <fullName evidence="1">Uncharacterized protein</fullName>
    </submittedName>
</protein>
<dbReference type="EMBL" id="QMDH01000053">
    <property type="protein sequence ID" value="RAZ63036.1"/>
    <property type="molecule type" value="Genomic_DNA"/>
</dbReference>
<dbReference type="AlphaFoldDB" id="A0A330G6Y2"/>
<proteinExistence type="predicted"/>
<name>A0A330G6Y2_ENTCL</name>
<evidence type="ECO:0000313" key="1">
    <source>
        <dbReference type="EMBL" id="RAZ63036.1"/>
    </source>
</evidence>
<organism evidence="1 2">
    <name type="scientific">Enterobacter cloacae</name>
    <dbReference type="NCBI Taxonomy" id="550"/>
    <lineage>
        <taxon>Bacteria</taxon>
        <taxon>Pseudomonadati</taxon>
        <taxon>Pseudomonadota</taxon>
        <taxon>Gammaproteobacteria</taxon>
        <taxon>Enterobacterales</taxon>
        <taxon>Enterobacteriaceae</taxon>
        <taxon>Enterobacter</taxon>
        <taxon>Enterobacter cloacae complex</taxon>
    </lineage>
</organism>
<evidence type="ECO:0000313" key="2">
    <source>
        <dbReference type="Proteomes" id="UP000251576"/>
    </source>
</evidence>
<accession>A0A330G6Y2</accession>
<comment type="caution">
    <text evidence="1">The sequence shown here is derived from an EMBL/GenBank/DDBJ whole genome shotgun (WGS) entry which is preliminary data.</text>
</comment>